<sequence>MLSRLDKNRFNPISHEAHAADGTWRPAAEPWQHQRVGIVAKEPRSAAAETLRMQADTTQRNVGITELRKERIAHGGLSKHPGGTMKEVLTWASN</sequence>
<evidence type="ECO:0000313" key="2">
    <source>
        <dbReference type="EMBL" id="KXZ46239.1"/>
    </source>
</evidence>
<comment type="caution">
    <text evidence="2">The sequence shown here is derived from an EMBL/GenBank/DDBJ whole genome shotgun (WGS) entry which is preliminary data.</text>
</comment>
<dbReference type="STRING" id="33097.A0A150G8Q5"/>
<dbReference type="Proteomes" id="UP000075714">
    <property type="component" value="Unassembled WGS sequence"/>
</dbReference>
<protein>
    <submittedName>
        <fullName evidence="2">Uncharacterized protein</fullName>
    </submittedName>
</protein>
<evidence type="ECO:0000313" key="3">
    <source>
        <dbReference type="Proteomes" id="UP000075714"/>
    </source>
</evidence>
<name>A0A150G8Q5_GONPE</name>
<feature type="compositionally biased region" description="Basic and acidic residues" evidence="1">
    <location>
        <begin position="1"/>
        <end position="19"/>
    </location>
</feature>
<accession>A0A150G8Q5</accession>
<keyword evidence="3" id="KW-1185">Reference proteome</keyword>
<dbReference type="OrthoDB" id="523309at2759"/>
<gene>
    <name evidence="2" type="ORF">GPECTOR_45g109</name>
</gene>
<proteinExistence type="predicted"/>
<organism evidence="2 3">
    <name type="scientific">Gonium pectorale</name>
    <name type="common">Green alga</name>
    <dbReference type="NCBI Taxonomy" id="33097"/>
    <lineage>
        <taxon>Eukaryota</taxon>
        <taxon>Viridiplantae</taxon>
        <taxon>Chlorophyta</taxon>
        <taxon>core chlorophytes</taxon>
        <taxon>Chlorophyceae</taxon>
        <taxon>CS clade</taxon>
        <taxon>Chlamydomonadales</taxon>
        <taxon>Volvocaceae</taxon>
        <taxon>Gonium</taxon>
    </lineage>
</organism>
<feature type="region of interest" description="Disordered" evidence="1">
    <location>
        <begin position="1"/>
        <end position="29"/>
    </location>
</feature>
<dbReference type="EMBL" id="LSYV01000046">
    <property type="protein sequence ID" value="KXZ46239.1"/>
    <property type="molecule type" value="Genomic_DNA"/>
</dbReference>
<reference evidence="3" key="1">
    <citation type="journal article" date="2016" name="Nat. Commun.">
        <title>The Gonium pectorale genome demonstrates co-option of cell cycle regulation during the evolution of multicellularity.</title>
        <authorList>
            <person name="Hanschen E.R."/>
            <person name="Marriage T.N."/>
            <person name="Ferris P.J."/>
            <person name="Hamaji T."/>
            <person name="Toyoda A."/>
            <person name="Fujiyama A."/>
            <person name="Neme R."/>
            <person name="Noguchi H."/>
            <person name="Minakuchi Y."/>
            <person name="Suzuki M."/>
            <person name="Kawai-Toyooka H."/>
            <person name="Smith D.R."/>
            <person name="Sparks H."/>
            <person name="Anderson J."/>
            <person name="Bakaric R."/>
            <person name="Luria V."/>
            <person name="Karger A."/>
            <person name="Kirschner M.W."/>
            <person name="Durand P.M."/>
            <person name="Michod R.E."/>
            <person name="Nozaki H."/>
            <person name="Olson B.J."/>
        </authorList>
    </citation>
    <scope>NUCLEOTIDE SEQUENCE [LARGE SCALE GENOMIC DNA]</scope>
    <source>
        <strain evidence="3">NIES-2863</strain>
    </source>
</reference>
<dbReference type="AlphaFoldDB" id="A0A150G8Q5"/>
<evidence type="ECO:0000256" key="1">
    <source>
        <dbReference type="SAM" id="MobiDB-lite"/>
    </source>
</evidence>